<evidence type="ECO:0000256" key="1">
    <source>
        <dbReference type="SAM" id="MobiDB-lite"/>
    </source>
</evidence>
<evidence type="ECO:0000313" key="2">
    <source>
        <dbReference type="EMBL" id="KAH0870695.1"/>
    </source>
</evidence>
<gene>
    <name evidence="2" type="ORF">HID58_077717</name>
</gene>
<dbReference type="InterPro" id="IPR008507">
    <property type="entry name" value="DUF789"/>
</dbReference>
<reference evidence="2 3" key="1">
    <citation type="submission" date="2021-05" db="EMBL/GenBank/DDBJ databases">
        <title>Genome Assembly of Synthetic Allotetraploid Brassica napus Reveals Homoeologous Exchanges between Subgenomes.</title>
        <authorList>
            <person name="Davis J.T."/>
        </authorList>
    </citation>
    <scope>NUCLEOTIDE SEQUENCE [LARGE SCALE GENOMIC DNA]</scope>
    <source>
        <strain evidence="3">cv. Da-Ae</strain>
        <tissue evidence="2">Seedling</tissue>
    </source>
</reference>
<feature type="compositionally biased region" description="Basic and acidic residues" evidence="1">
    <location>
        <begin position="167"/>
        <end position="178"/>
    </location>
</feature>
<feature type="region of interest" description="Disordered" evidence="1">
    <location>
        <begin position="160"/>
        <end position="207"/>
    </location>
</feature>
<protein>
    <submittedName>
        <fullName evidence="2">Uncharacterized protein</fullName>
    </submittedName>
</protein>
<organism evidence="2 3">
    <name type="scientific">Brassica napus</name>
    <name type="common">Rape</name>
    <dbReference type="NCBI Taxonomy" id="3708"/>
    <lineage>
        <taxon>Eukaryota</taxon>
        <taxon>Viridiplantae</taxon>
        <taxon>Streptophyta</taxon>
        <taxon>Embryophyta</taxon>
        <taxon>Tracheophyta</taxon>
        <taxon>Spermatophyta</taxon>
        <taxon>Magnoliopsida</taxon>
        <taxon>eudicotyledons</taxon>
        <taxon>Gunneridae</taxon>
        <taxon>Pentapetalae</taxon>
        <taxon>rosids</taxon>
        <taxon>malvids</taxon>
        <taxon>Brassicales</taxon>
        <taxon>Brassicaceae</taxon>
        <taxon>Brassiceae</taxon>
        <taxon>Brassica</taxon>
    </lineage>
</organism>
<accession>A0ABQ7YR49</accession>
<dbReference type="Proteomes" id="UP000824890">
    <property type="component" value="Unassembled WGS sequence"/>
</dbReference>
<dbReference type="CDD" id="cd22249">
    <property type="entry name" value="UDM1_RNF168_RNF169-like"/>
    <property type="match status" value="1"/>
</dbReference>
<dbReference type="PANTHER" id="PTHR31343">
    <property type="entry name" value="T15D22.8"/>
    <property type="match status" value="1"/>
</dbReference>
<name>A0ABQ7YR49_BRANA</name>
<feature type="compositionally biased region" description="Basic and acidic residues" evidence="1">
    <location>
        <begin position="22"/>
        <end position="52"/>
    </location>
</feature>
<comment type="caution">
    <text evidence="2">The sequence shown here is derived from an EMBL/GenBank/DDBJ whole genome shotgun (WGS) entry which is preliminary data.</text>
</comment>
<proteinExistence type="predicted"/>
<keyword evidence="3" id="KW-1185">Reference proteome</keyword>
<feature type="region of interest" description="Disordered" evidence="1">
    <location>
        <begin position="1"/>
        <end position="65"/>
    </location>
</feature>
<sequence length="377" mass="42663">MSTTRRIRGENRFYNPPAIRKLQQEREKKRLEENKAKEITLDRQKKEEEKRPLPSPDECSTSDDCSVPGRVGSNLGRFLDCTTPVVRTQYLPLTSTKGWRTRGPEFCSYFLLNDLWDSFEEWSAYGVGVPLLLNGIDSVVQYYVPYLSGIQLYEDPSRRASASSRKRAGEESDGDSPRDMSSNGCRVSLEEDKPCVGSSSDESEDSPGDLVFEYLEAAMPFGREPLTDKASFFIILNLSSQFPALRTYRSCDLSPSSWVSVAWYPIYRIPLGQSLQNLDACFLTFHSLSTPSRGTSSNENGQSSSKSVAPSKKLTLPTFGLASYKFKMSVWSRESDVEESQRVVALLREAEEWLRRLKVMLPDFRHFVTHSGGSAWR</sequence>
<dbReference type="PANTHER" id="PTHR31343:SF8">
    <property type="entry name" value="OS07G0246600 PROTEIN"/>
    <property type="match status" value="1"/>
</dbReference>
<dbReference type="EMBL" id="JAGKQM010000017">
    <property type="protein sequence ID" value="KAH0870695.1"/>
    <property type="molecule type" value="Genomic_DNA"/>
</dbReference>
<evidence type="ECO:0000313" key="3">
    <source>
        <dbReference type="Proteomes" id="UP000824890"/>
    </source>
</evidence>
<dbReference type="Pfam" id="PF05623">
    <property type="entry name" value="DUF789"/>
    <property type="match status" value="1"/>
</dbReference>